<accession>A0A7S2GCT1</accession>
<protein>
    <recommendedName>
        <fullName evidence="2">Reverse transcriptase Ty1/copia-type domain-containing protein</fullName>
    </recommendedName>
</protein>
<dbReference type="AlphaFoldDB" id="A0A7S2GCT1"/>
<proteinExistence type="predicted"/>
<evidence type="ECO:0000313" key="1">
    <source>
        <dbReference type="EMBL" id="CAD9446416.1"/>
    </source>
</evidence>
<dbReference type="EMBL" id="HBGU01026704">
    <property type="protein sequence ID" value="CAD9446416.1"/>
    <property type="molecule type" value="Transcribed_RNA"/>
</dbReference>
<dbReference type="CDD" id="cd09272">
    <property type="entry name" value="RNase_HI_RT_Ty1"/>
    <property type="match status" value="1"/>
</dbReference>
<dbReference type="PANTHER" id="PTHR11439">
    <property type="entry name" value="GAG-POL-RELATED RETROTRANSPOSON"/>
    <property type="match status" value="1"/>
</dbReference>
<gene>
    <name evidence="1" type="ORF">CBRE1094_LOCUS14481</name>
</gene>
<sequence>MFEQFCDAFLRKSDGDGRFDGKHLGPLEWFLGVKVRQTASGDVYLDQSKYINDLLNKFIPNSDTIAFGRKIPYPVSKVKELREASSDAEVERVKALPYLQLVGALLYLSTMTRPDIAYMMSVLCSFMQNPSLQCYEAAQSVLLYVGHTRSLALHYSHTYAIPECFRSNSQRISDNCGVYAYSDASWTVPRSTLGYSVFMSGGAITWSSRKFNVIADSSALAEYSAASATCKELGFVRNLLNELQVGSKGTFALAVDNQAAIKISEQRGVTKLTKHFDFAAYRIRDEVETQRVRAYLTKALDDYSFMRHRDKYFA</sequence>
<reference evidence="1" key="1">
    <citation type="submission" date="2021-01" db="EMBL/GenBank/DDBJ databases">
        <authorList>
            <person name="Corre E."/>
            <person name="Pelletier E."/>
            <person name="Niang G."/>
            <person name="Scheremetjew M."/>
            <person name="Finn R."/>
            <person name="Kale V."/>
            <person name="Holt S."/>
            <person name="Cochrane G."/>
            <person name="Meng A."/>
            <person name="Brown T."/>
            <person name="Cohen L."/>
        </authorList>
    </citation>
    <scope>NUCLEOTIDE SEQUENCE</scope>
    <source>
        <strain evidence="1">UTEX LB 985</strain>
    </source>
</reference>
<organism evidence="1">
    <name type="scientific">Haptolina brevifila</name>
    <dbReference type="NCBI Taxonomy" id="156173"/>
    <lineage>
        <taxon>Eukaryota</taxon>
        <taxon>Haptista</taxon>
        <taxon>Haptophyta</taxon>
        <taxon>Prymnesiophyceae</taxon>
        <taxon>Prymnesiales</taxon>
        <taxon>Prymnesiaceae</taxon>
        <taxon>Haptolina</taxon>
    </lineage>
</organism>
<evidence type="ECO:0008006" key="2">
    <source>
        <dbReference type="Google" id="ProtNLM"/>
    </source>
</evidence>
<name>A0A7S2GCT1_9EUKA</name>
<dbReference type="PANTHER" id="PTHR11439:SF467">
    <property type="entry name" value="INTEGRASE CATALYTIC DOMAIN-CONTAINING PROTEIN"/>
    <property type="match status" value="1"/>
</dbReference>